<dbReference type="RefSeq" id="WP_208847677.1">
    <property type="nucleotide sequence ID" value="NZ_JAGGDJ010000005.1"/>
</dbReference>
<dbReference type="Gene3D" id="3.30.457.10">
    <property type="entry name" value="Copper amine oxidase-like, N-terminal domain"/>
    <property type="match status" value="1"/>
</dbReference>
<evidence type="ECO:0000313" key="3">
    <source>
        <dbReference type="EMBL" id="MBO7744746.1"/>
    </source>
</evidence>
<organism evidence="3 4">
    <name type="scientific">Paenibacillus artemisiicola</name>
    <dbReference type="NCBI Taxonomy" id="1172618"/>
    <lineage>
        <taxon>Bacteria</taxon>
        <taxon>Bacillati</taxon>
        <taxon>Bacillota</taxon>
        <taxon>Bacilli</taxon>
        <taxon>Bacillales</taxon>
        <taxon>Paenibacillaceae</taxon>
        <taxon>Paenibacillus</taxon>
    </lineage>
</organism>
<accession>A0ABS3W9A3</accession>
<dbReference type="Proteomes" id="UP000670947">
    <property type="component" value="Unassembled WGS sequence"/>
</dbReference>
<dbReference type="Pfam" id="PF07833">
    <property type="entry name" value="Cu_amine_oxidN1"/>
    <property type="match status" value="1"/>
</dbReference>
<feature type="domain" description="Copper amine oxidase-like N-terminal" evidence="2">
    <location>
        <begin position="44"/>
        <end position="141"/>
    </location>
</feature>
<feature type="chain" id="PRO_5046621365" evidence="1">
    <location>
        <begin position="28"/>
        <end position="308"/>
    </location>
</feature>
<protein>
    <submittedName>
        <fullName evidence="3">Copper amine oxidase N-terminal domain-containing protein</fullName>
    </submittedName>
</protein>
<proteinExistence type="predicted"/>
<dbReference type="InterPro" id="IPR012854">
    <property type="entry name" value="Cu_amine_oxidase-like_N"/>
</dbReference>
<dbReference type="SUPFAM" id="SSF55383">
    <property type="entry name" value="Copper amine oxidase, domain N"/>
    <property type="match status" value="1"/>
</dbReference>
<dbReference type="EMBL" id="JAGGDJ010000005">
    <property type="protein sequence ID" value="MBO7744746.1"/>
    <property type="molecule type" value="Genomic_DNA"/>
</dbReference>
<evidence type="ECO:0000313" key="4">
    <source>
        <dbReference type="Proteomes" id="UP000670947"/>
    </source>
</evidence>
<name>A0ABS3W9A3_9BACL</name>
<comment type="caution">
    <text evidence="3">The sequence shown here is derived from an EMBL/GenBank/DDBJ whole genome shotgun (WGS) entry which is preliminary data.</text>
</comment>
<evidence type="ECO:0000256" key="1">
    <source>
        <dbReference type="SAM" id="SignalP"/>
    </source>
</evidence>
<evidence type="ECO:0000259" key="2">
    <source>
        <dbReference type="Pfam" id="PF07833"/>
    </source>
</evidence>
<sequence>MKKRRLAVLAAATALVGSLIGGGAASAENPRIVSVDMPIEVLFDARKLASDVKPKLVDGTVLVPLRVIAEKMDGTIVLNGNNITVTKGKSKIELTIGSKTAVMNGKTTTLLQAATVENGRTLVPLRVISEGLNVAVEWDGILKFVWVGSKEVPSLKDVKQAVDFKPYLPYFKGDEILTNSGSGTYQKTFVVDSSEFPFKDDVNTYNRMDIAFDQNNHPYLQTIINSRASMPSDYYYLSSQTPAVGYGLTYLTNIPIKGVHFYYNDLKKIGGNLSSLSKINFFDIRSSIMISSNTYAKIMIKNPWRYTG</sequence>
<keyword evidence="1" id="KW-0732">Signal</keyword>
<gene>
    <name evidence="3" type="ORF">I8J29_11095</name>
</gene>
<feature type="signal peptide" evidence="1">
    <location>
        <begin position="1"/>
        <end position="27"/>
    </location>
</feature>
<keyword evidence="4" id="KW-1185">Reference proteome</keyword>
<reference evidence="3 4" key="1">
    <citation type="submission" date="2021-03" db="EMBL/GenBank/DDBJ databases">
        <title>Paenibacillus artemisicola MWE-103 whole genome sequence.</title>
        <authorList>
            <person name="Ham Y.J."/>
        </authorList>
    </citation>
    <scope>NUCLEOTIDE SEQUENCE [LARGE SCALE GENOMIC DNA]</scope>
    <source>
        <strain evidence="3 4">MWE-103</strain>
    </source>
</reference>
<dbReference type="InterPro" id="IPR036582">
    <property type="entry name" value="Mao_N_sf"/>
</dbReference>